<feature type="compositionally biased region" description="Basic and acidic residues" evidence="1">
    <location>
        <begin position="298"/>
        <end position="308"/>
    </location>
</feature>
<dbReference type="OrthoDB" id="10067394at2759"/>
<feature type="region of interest" description="Disordered" evidence="1">
    <location>
        <begin position="266"/>
        <end position="497"/>
    </location>
</feature>
<dbReference type="InterPro" id="IPR001138">
    <property type="entry name" value="Zn2Cys6_DnaBD"/>
</dbReference>
<dbReference type="EMBL" id="KV453847">
    <property type="protein sequence ID" value="ODV87869.1"/>
    <property type="molecule type" value="Genomic_DNA"/>
</dbReference>
<keyword evidence="4" id="KW-1185">Reference proteome</keyword>
<dbReference type="GO" id="GO:0000981">
    <property type="term" value="F:DNA-binding transcription factor activity, RNA polymerase II-specific"/>
    <property type="evidence" value="ECO:0007669"/>
    <property type="project" value="InterPro"/>
</dbReference>
<evidence type="ECO:0000313" key="4">
    <source>
        <dbReference type="Proteomes" id="UP000094801"/>
    </source>
</evidence>
<feature type="compositionally biased region" description="Low complexity" evidence="1">
    <location>
        <begin position="466"/>
        <end position="490"/>
    </location>
</feature>
<feature type="compositionally biased region" description="Polar residues" evidence="1">
    <location>
        <begin position="398"/>
        <end position="407"/>
    </location>
</feature>
<feature type="region of interest" description="Disordered" evidence="1">
    <location>
        <begin position="1"/>
        <end position="76"/>
    </location>
</feature>
<dbReference type="CDD" id="cd00067">
    <property type="entry name" value="GAL4"/>
    <property type="match status" value="1"/>
</dbReference>
<feature type="compositionally biased region" description="Pro residues" evidence="1">
    <location>
        <begin position="368"/>
        <end position="380"/>
    </location>
</feature>
<dbReference type="Gene3D" id="4.10.240.10">
    <property type="entry name" value="Zn(2)-C6 fungal-type DNA-binding domain"/>
    <property type="match status" value="1"/>
</dbReference>
<reference evidence="4" key="1">
    <citation type="submission" date="2016-04" db="EMBL/GenBank/DDBJ databases">
        <title>Comparative genomics of biotechnologically important yeasts.</title>
        <authorList>
            <consortium name="DOE Joint Genome Institute"/>
            <person name="Riley R."/>
            <person name="Haridas S."/>
            <person name="Wolfe K.H."/>
            <person name="Lopes M.R."/>
            <person name="Hittinger C.T."/>
            <person name="Goker M."/>
            <person name="Salamov A."/>
            <person name="Wisecaver J."/>
            <person name="Long T.M."/>
            <person name="Aerts A.L."/>
            <person name="Barry K."/>
            <person name="Choi C."/>
            <person name="Clum A."/>
            <person name="Coughlan A.Y."/>
            <person name="Deshpande S."/>
            <person name="Douglass A.P."/>
            <person name="Hanson S.J."/>
            <person name="Klenk H.-P."/>
            <person name="Labutti K."/>
            <person name="Lapidus A."/>
            <person name="Lindquist E."/>
            <person name="Lipzen A."/>
            <person name="Meier-Kolthoff J.P."/>
            <person name="Ohm R.A."/>
            <person name="Otillar R.P."/>
            <person name="Pangilinan J."/>
            <person name="Peng Y."/>
            <person name="Rokas A."/>
            <person name="Rosa C.A."/>
            <person name="Scheuner C."/>
            <person name="Sibirny A.A."/>
            <person name="Slot J.C."/>
            <person name="Stielow J.B."/>
            <person name="Sun H."/>
            <person name="Kurtzman C.P."/>
            <person name="Blackwell M."/>
            <person name="Grigoriev I.V."/>
            <person name="Jeffries T.W."/>
        </authorList>
    </citation>
    <scope>NUCLEOTIDE SEQUENCE [LARGE SCALE GENOMIC DNA]</scope>
    <source>
        <strain evidence="4">NRRL YB-2248</strain>
    </source>
</reference>
<name>A0A1E4T7Z1_9ASCO</name>
<evidence type="ECO:0000256" key="1">
    <source>
        <dbReference type="SAM" id="MobiDB-lite"/>
    </source>
</evidence>
<feature type="compositionally biased region" description="Basic residues" evidence="1">
    <location>
        <begin position="286"/>
        <end position="297"/>
    </location>
</feature>
<evidence type="ECO:0000259" key="2">
    <source>
        <dbReference type="PROSITE" id="PS50048"/>
    </source>
</evidence>
<proteinExistence type="predicted"/>
<feature type="compositionally biased region" description="Pro residues" evidence="1">
    <location>
        <begin position="331"/>
        <end position="360"/>
    </location>
</feature>
<gene>
    <name evidence="3" type="ORF">CANARDRAFT_5181</name>
</gene>
<feature type="compositionally biased region" description="Polar residues" evidence="1">
    <location>
        <begin position="516"/>
        <end position="527"/>
    </location>
</feature>
<dbReference type="PANTHER" id="PTHR47431:SF1">
    <property type="entry name" value="ZN(II)2CYS6 TRANSCRIPTION FACTOR (EUROFUNG)"/>
    <property type="match status" value="1"/>
</dbReference>
<organism evidence="3 4">
    <name type="scientific">[Candida] arabinofermentans NRRL YB-2248</name>
    <dbReference type="NCBI Taxonomy" id="983967"/>
    <lineage>
        <taxon>Eukaryota</taxon>
        <taxon>Fungi</taxon>
        <taxon>Dikarya</taxon>
        <taxon>Ascomycota</taxon>
        <taxon>Saccharomycotina</taxon>
        <taxon>Pichiomycetes</taxon>
        <taxon>Pichiales</taxon>
        <taxon>Pichiaceae</taxon>
        <taxon>Ogataea</taxon>
        <taxon>Ogataea/Candida clade</taxon>
    </lineage>
</organism>
<feature type="compositionally biased region" description="Basic and acidic residues" evidence="1">
    <location>
        <begin position="441"/>
        <end position="464"/>
    </location>
</feature>
<dbReference type="GO" id="GO:0008270">
    <property type="term" value="F:zinc ion binding"/>
    <property type="evidence" value="ECO:0007669"/>
    <property type="project" value="InterPro"/>
</dbReference>
<dbReference type="STRING" id="983967.A0A1E4T7Z1"/>
<dbReference type="SMART" id="SM00066">
    <property type="entry name" value="GAL4"/>
    <property type="match status" value="1"/>
</dbReference>
<feature type="compositionally biased region" description="Low complexity" evidence="1">
    <location>
        <begin position="268"/>
        <end position="282"/>
    </location>
</feature>
<evidence type="ECO:0000313" key="3">
    <source>
        <dbReference type="EMBL" id="ODV87869.1"/>
    </source>
</evidence>
<feature type="compositionally biased region" description="Low complexity" evidence="1">
    <location>
        <begin position="321"/>
        <end position="330"/>
    </location>
</feature>
<accession>A0A1E4T7Z1</accession>
<dbReference type="PROSITE" id="PS50048">
    <property type="entry name" value="ZN2_CY6_FUNGAL_2"/>
    <property type="match status" value="1"/>
</dbReference>
<dbReference type="PANTHER" id="PTHR47431">
    <property type="entry name" value="ZN(II)2CYS6 TRANSCRIPTION FACTOR (EUROFUNG)-RELATED"/>
    <property type="match status" value="1"/>
</dbReference>
<feature type="domain" description="Zn(2)-C6 fungal-type" evidence="2">
    <location>
        <begin position="79"/>
        <end position="134"/>
    </location>
</feature>
<feature type="region of interest" description="Disordered" evidence="1">
    <location>
        <begin position="516"/>
        <end position="541"/>
    </location>
</feature>
<dbReference type="AlphaFoldDB" id="A0A1E4T7Z1"/>
<dbReference type="Proteomes" id="UP000094801">
    <property type="component" value="Unassembled WGS sequence"/>
</dbReference>
<dbReference type="InterPro" id="IPR036864">
    <property type="entry name" value="Zn2-C6_fun-type_DNA-bd_sf"/>
</dbReference>
<feature type="compositionally biased region" description="Basic and acidic residues" evidence="1">
    <location>
        <begin position="531"/>
        <end position="541"/>
    </location>
</feature>
<protein>
    <recommendedName>
        <fullName evidence="2">Zn(2)-C6 fungal-type domain-containing protein</fullName>
    </recommendedName>
</protein>
<sequence length="1093" mass="122317">MSSITSKFSKADILNPDPSAATSISKPASPANAVQRHDSSSKAAVQHPVITSDRSVFIGQDPDHSTTSTSDRRPVAKKACLACREKKVKCDGEMQMEIHVPLPNAQNSNGGKAITTTSYNKCSNCAAAGLKCVYVASKRGGRRRKTYSNEANNSGLSVISVHTENTTEVSDDTNDERASNFAHNKRQFLGRHHQGHQNRLEGRLNGPDENEDIYDRARSTSNVLPSPPAFAFWGGSGAGRRIDNLPYLPPPQIKDGPVIDSEIASELSESSSMRGSGGSSYYPPYPRHRHPHHHRRMHEHDHEGDHGYGRGYMHGPPPPFHHFMPPSFGFPHPPPHPHQHPPPPLPPHGHLLHPPPPPGPFGHYGFPGYPPPPPPPPSMPLPTSQLQLSQQESDRQHYSNYESNKSGTDFPGHGQPLTARRVNGGSLVPSDSVTSIQAKRMMNEEDKSYSDTTEDWIKRQHEYQEETSQQQYQGHQNPPGSPSSRSASSIRAKDASERVNQITNTKNSMSLSNISHNYIDQSPSKNSAPAHRSEIKLSDLDDKPDVLPLPSRISEDELATFGLPDWKTTQTLIKMFYKYVHISHLVMPNISLFVNKLALNEETAAMIFCMFRMALKYISPNELSDASILNEDRWIQLGNQIRHDLPLRTELVVQTMSCYMGDDDQLSNCMRAIKANNYLDLLRSKTNAEYTEFVECSTERQLIDREIEIRLVWNVYKFHLFRRVNFGYPYKVESSLFKFPVNLELPMSDVDFYLKTRNPVTFRSTYKKTLNLNQININDPSIYVHDSVLLILCCRVAEEIMDAISRDALMAENILKLDSQIHRIMALKDIKPYTIDKSRGYILINGTILLANFINNLSSIILHSSLCKDMLLFHPKRAIDGACQLHMMDDLPTPMPTPDQIPTVTDVKPWKSLLNCMISSLNVIGLLELGEGICPETLDMNTALQTTVGPCSISDSETWFSLDPKLARLSTIQSTNETWVQYPLFCLSVVCCAIPIISSFILILKEHTLAVVDADEEENLKKIIVSRSGKVVTEWSGVSAELATAVEERFKPNLLLEKLRIACRYLESVSRYFGGVKVASIQAETLMESLLSV</sequence>
<dbReference type="SUPFAM" id="SSF57701">
    <property type="entry name" value="Zn2/Cys6 DNA-binding domain"/>
    <property type="match status" value="1"/>
</dbReference>